<feature type="transmembrane region" description="Helical" evidence="7">
    <location>
        <begin position="14"/>
        <end position="33"/>
    </location>
</feature>
<evidence type="ECO:0000259" key="8">
    <source>
        <dbReference type="PROSITE" id="PS50928"/>
    </source>
</evidence>
<evidence type="ECO:0000256" key="2">
    <source>
        <dbReference type="ARBA" id="ARBA00022448"/>
    </source>
</evidence>
<feature type="transmembrane region" description="Helical" evidence="7">
    <location>
        <begin position="269"/>
        <end position="289"/>
    </location>
</feature>
<proteinExistence type="inferred from homology"/>
<evidence type="ECO:0000313" key="10">
    <source>
        <dbReference type="Proteomes" id="UP001595699"/>
    </source>
</evidence>
<evidence type="ECO:0000256" key="1">
    <source>
        <dbReference type="ARBA" id="ARBA00004651"/>
    </source>
</evidence>
<dbReference type="Pfam" id="PF00528">
    <property type="entry name" value="BPD_transp_1"/>
    <property type="match status" value="1"/>
</dbReference>
<keyword evidence="4 7" id="KW-0812">Transmembrane</keyword>
<evidence type="ECO:0000256" key="5">
    <source>
        <dbReference type="ARBA" id="ARBA00022989"/>
    </source>
</evidence>
<dbReference type="EMBL" id="JBHRZH010000006">
    <property type="protein sequence ID" value="MFC3760722.1"/>
    <property type="molecule type" value="Genomic_DNA"/>
</dbReference>
<dbReference type="SUPFAM" id="SSF161098">
    <property type="entry name" value="MetI-like"/>
    <property type="match status" value="1"/>
</dbReference>
<feature type="transmembrane region" description="Helical" evidence="7">
    <location>
        <begin position="112"/>
        <end position="133"/>
    </location>
</feature>
<name>A0ABV7Y7D8_9ACTN</name>
<dbReference type="RefSeq" id="WP_239553777.1">
    <property type="nucleotide sequence ID" value="NZ_JAFBCM010000001.1"/>
</dbReference>
<feature type="domain" description="ABC transmembrane type-1" evidence="8">
    <location>
        <begin position="74"/>
        <end position="290"/>
    </location>
</feature>
<feature type="transmembrane region" description="Helical" evidence="7">
    <location>
        <begin position="161"/>
        <end position="184"/>
    </location>
</feature>
<evidence type="ECO:0000256" key="6">
    <source>
        <dbReference type="ARBA" id="ARBA00023136"/>
    </source>
</evidence>
<comment type="similarity">
    <text evidence="7">Belongs to the binding-protein-dependent transport system permease family.</text>
</comment>
<keyword evidence="10" id="KW-1185">Reference proteome</keyword>
<dbReference type="PANTHER" id="PTHR30193">
    <property type="entry name" value="ABC TRANSPORTER PERMEASE PROTEIN"/>
    <property type="match status" value="1"/>
</dbReference>
<dbReference type="Proteomes" id="UP001595699">
    <property type="component" value="Unassembled WGS sequence"/>
</dbReference>
<accession>A0ABV7Y7D8</accession>
<sequence length="302" mass="33903">MAERRTRSRIKPRWTPYFFIAPFFLLFGVFFGLPTLRSLQMSFTTERGVDTSATFAGLDNYRTLISDPNFYTGLFNTTYYALGSILLIVPLALSLALLLRTRGLLLREFFRLSFFLPNAISGIVVAIVFRLVFDQEYGLLNNWLLAPLGLPKLAWLSDPHLIMPSIIILGIWQYTGLNALYFMVGLQNRDPGLHEAATVDGANAWQRFRYITLPLLRPTMVFVITFAIIGSYQLFAQPVALVGDNGGPGRAGYTLTMFLYQTAFTNLDLGYGAAIGYAITLIIIALSVLQMWAQGFFRKEAS</sequence>
<keyword evidence="2 7" id="KW-0813">Transport</keyword>
<dbReference type="CDD" id="cd06261">
    <property type="entry name" value="TM_PBP2"/>
    <property type="match status" value="1"/>
</dbReference>
<keyword evidence="5 7" id="KW-1133">Transmembrane helix</keyword>
<reference evidence="10" key="1">
    <citation type="journal article" date="2019" name="Int. J. Syst. Evol. Microbiol.">
        <title>The Global Catalogue of Microorganisms (GCM) 10K type strain sequencing project: providing services to taxonomists for standard genome sequencing and annotation.</title>
        <authorList>
            <consortium name="The Broad Institute Genomics Platform"/>
            <consortium name="The Broad Institute Genome Sequencing Center for Infectious Disease"/>
            <person name="Wu L."/>
            <person name="Ma J."/>
        </authorList>
    </citation>
    <scope>NUCLEOTIDE SEQUENCE [LARGE SCALE GENOMIC DNA]</scope>
    <source>
        <strain evidence="10">CGMCC 4.7241</strain>
    </source>
</reference>
<dbReference type="PROSITE" id="PS50928">
    <property type="entry name" value="ABC_TM1"/>
    <property type="match status" value="1"/>
</dbReference>
<gene>
    <name evidence="9" type="ORF">ACFOUW_07720</name>
</gene>
<dbReference type="InterPro" id="IPR000515">
    <property type="entry name" value="MetI-like"/>
</dbReference>
<protein>
    <submittedName>
        <fullName evidence="9">Carbohydrate ABC transporter permease</fullName>
    </submittedName>
</protein>
<dbReference type="InterPro" id="IPR051393">
    <property type="entry name" value="ABC_transporter_permease"/>
</dbReference>
<evidence type="ECO:0000256" key="4">
    <source>
        <dbReference type="ARBA" id="ARBA00022692"/>
    </source>
</evidence>
<dbReference type="InterPro" id="IPR035906">
    <property type="entry name" value="MetI-like_sf"/>
</dbReference>
<dbReference type="PANTHER" id="PTHR30193:SF37">
    <property type="entry name" value="INNER MEMBRANE ABC TRANSPORTER PERMEASE PROTEIN YCJO"/>
    <property type="match status" value="1"/>
</dbReference>
<comment type="subcellular location">
    <subcellularLocation>
        <location evidence="1 7">Cell membrane</location>
        <topology evidence="1 7">Multi-pass membrane protein</topology>
    </subcellularLocation>
</comment>
<dbReference type="Gene3D" id="1.10.3720.10">
    <property type="entry name" value="MetI-like"/>
    <property type="match status" value="1"/>
</dbReference>
<evidence type="ECO:0000313" key="9">
    <source>
        <dbReference type="EMBL" id="MFC3760722.1"/>
    </source>
</evidence>
<evidence type="ECO:0000256" key="7">
    <source>
        <dbReference type="RuleBase" id="RU363032"/>
    </source>
</evidence>
<feature type="transmembrane region" description="Helical" evidence="7">
    <location>
        <begin position="215"/>
        <end position="235"/>
    </location>
</feature>
<organism evidence="9 10">
    <name type="scientific">Tenggerimyces flavus</name>
    <dbReference type="NCBI Taxonomy" id="1708749"/>
    <lineage>
        <taxon>Bacteria</taxon>
        <taxon>Bacillati</taxon>
        <taxon>Actinomycetota</taxon>
        <taxon>Actinomycetes</taxon>
        <taxon>Propionibacteriales</taxon>
        <taxon>Nocardioidaceae</taxon>
        <taxon>Tenggerimyces</taxon>
    </lineage>
</organism>
<evidence type="ECO:0000256" key="3">
    <source>
        <dbReference type="ARBA" id="ARBA00022475"/>
    </source>
</evidence>
<keyword evidence="6 7" id="KW-0472">Membrane</keyword>
<comment type="caution">
    <text evidence="9">The sequence shown here is derived from an EMBL/GenBank/DDBJ whole genome shotgun (WGS) entry which is preliminary data.</text>
</comment>
<feature type="transmembrane region" description="Helical" evidence="7">
    <location>
        <begin position="79"/>
        <end position="100"/>
    </location>
</feature>
<keyword evidence="3" id="KW-1003">Cell membrane</keyword>